<dbReference type="EMBL" id="QVTD01000010">
    <property type="protein sequence ID" value="RFU62466.1"/>
    <property type="molecule type" value="Genomic_DNA"/>
</dbReference>
<gene>
    <name evidence="2" type="ORF">D0466_14980</name>
</gene>
<organism evidence="2 3">
    <name type="scientific">Peribacillus glennii</name>
    <dbReference type="NCBI Taxonomy" id="2303991"/>
    <lineage>
        <taxon>Bacteria</taxon>
        <taxon>Bacillati</taxon>
        <taxon>Bacillota</taxon>
        <taxon>Bacilli</taxon>
        <taxon>Bacillales</taxon>
        <taxon>Bacillaceae</taxon>
        <taxon>Peribacillus</taxon>
    </lineage>
</organism>
<keyword evidence="3" id="KW-1185">Reference proteome</keyword>
<dbReference type="Pfam" id="PF02625">
    <property type="entry name" value="XdhC_CoxI"/>
    <property type="match status" value="1"/>
</dbReference>
<dbReference type="AlphaFoldDB" id="A0A372LAP6"/>
<name>A0A372LAP6_9BACI</name>
<protein>
    <recommendedName>
        <fullName evidence="1">XdhC- CoxI domain-containing protein</fullName>
    </recommendedName>
</protein>
<evidence type="ECO:0000313" key="3">
    <source>
        <dbReference type="Proteomes" id="UP000262939"/>
    </source>
</evidence>
<sequence>MEDIYSILYAVACSGNKPMVLAINIKAEGSVYKKEGSSMLITGDGMRVGTLTAGCLEEDLSERAKQVWAAGKTWTVQYNMSEEHDLSWGQGQGCNGVITVLLEPVKEDFRLNLLLIKESLDIAVSVVGEMIHKMRSTGTVNV</sequence>
<accession>A0A372LAP6</accession>
<feature type="domain" description="XdhC- CoxI" evidence="1">
    <location>
        <begin position="16"/>
        <end position="78"/>
    </location>
</feature>
<dbReference type="PANTHER" id="PTHR30388">
    <property type="entry name" value="ALDEHYDE OXIDOREDUCTASE MOLYBDENUM COFACTOR ASSEMBLY PROTEIN"/>
    <property type="match status" value="1"/>
</dbReference>
<evidence type="ECO:0000259" key="1">
    <source>
        <dbReference type="Pfam" id="PF02625"/>
    </source>
</evidence>
<dbReference type="InterPro" id="IPR003777">
    <property type="entry name" value="XdhC_CoxI"/>
</dbReference>
<dbReference type="InterPro" id="IPR052698">
    <property type="entry name" value="MoCofactor_Util/Proc"/>
</dbReference>
<reference evidence="2 3" key="1">
    <citation type="submission" date="2018-08" db="EMBL/GenBank/DDBJ databases">
        <title>Bacillus chawlae sp. nov., Bacillus glennii sp. nov., and Bacillus saganii sp. nov. Isolated from the Vehicle Assembly Building at Kennedy Space Center where the Viking Spacecraft were Assembled.</title>
        <authorList>
            <person name="Seuylemezian A."/>
            <person name="Vaishampayan P."/>
        </authorList>
    </citation>
    <scope>NUCLEOTIDE SEQUENCE [LARGE SCALE GENOMIC DNA]</scope>
    <source>
        <strain evidence="2 3">V44-8</strain>
    </source>
</reference>
<dbReference type="RefSeq" id="WP_117323362.1">
    <property type="nucleotide sequence ID" value="NZ_QVTD01000010.1"/>
</dbReference>
<proteinExistence type="predicted"/>
<evidence type="ECO:0000313" key="2">
    <source>
        <dbReference type="EMBL" id="RFU62466.1"/>
    </source>
</evidence>
<dbReference type="OrthoDB" id="9773039at2"/>
<comment type="caution">
    <text evidence="2">The sequence shown here is derived from an EMBL/GenBank/DDBJ whole genome shotgun (WGS) entry which is preliminary data.</text>
</comment>
<dbReference type="Proteomes" id="UP000262939">
    <property type="component" value="Unassembled WGS sequence"/>
</dbReference>
<dbReference type="PANTHER" id="PTHR30388:SF6">
    <property type="entry name" value="XANTHINE DEHYDROGENASE SUBUNIT A-RELATED"/>
    <property type="match status" value="1"/>
</dbReference>